<evidence type="ECO:0000256" key="1">
    <source>
        <dbReference type="SAM" id="MobiDB-lite"/>
    </source>
</evidence>
<protein>
    <submittedName>
        <fullName evidence="2">Uncharacterized protein</fullName>
    </submittedName>
</protein>
<dbReference type="EMBL" id="AM040264">
    <property type="protein sequence ID" value="CAJ10223.1"/>
    <property type="molecule type" value="Genomic_DNA"/>
</dbReference>
<accession>Q2YPA6</accession>
<dbReference type="AlphaFoldDB" id="Q2YPA6"/>
<dbReference type="STRING" id="359391.BAB1_0267"/>
<proteinExistence type="predicted"/>
<feature type="region of interest" description="Disordered" evidence="1">
    <location>
        <begin position="26"/>
        <end position="71"/>
    </location>
</feature>
<dbReference type="Proteomes" id="UP000002719">
    <property type="component" value="Chromosome I"/>
</dbReference>
<dbReference type="KEGG" id="bmf:BAB1_0267"/>
<evidence type="ECO:0000313" key="3">
    <source>
        <dbReference type="Proteomes" id="UP000002719"/>
    </source>
</evidence>
<gene>
    <name evidence="2" type="ordered locus">BAB1_0267</name>
</gene>
<keyword evidence="3" id="KW-1185">Reference proteome</keyword>
<dbReference type="HOGENOM" id="CLU_2080287_0_0_5"/>
<organism evidence="2 3">
    <name type="scientific">Brucella abortus (strain 2308)</name>
    <dbReference type="NCBI Taxonomy" id="359391"/>
    <lineage>
        <taxon>Bacteria</taxon>
        <taxon>Pseudomonadati</taxon>
        <taxon>Pseudomonadota</taxon>
        <taxon>Alphaproteobacteria</taxon>
        <taxon>Hyphomicrobiales</taxon>
        <taxon>Brucellaceae</taxon>
        <taxon>Brucella/Ochrobactrum group</taxon>
        <taxon>Brucella</taxon>
    </lineage>
</organism>
<reference evidence="2 3" key="1">
    <citation type="journal article" date="2005" name="Infect. Immun.">
        <title>Whole-genome analyses of speciation events in pathogenic Brucellae.</title>
        <authorList>
            <consortium name="Microbial Genomics Group"/>
            <consortium name="Lawrence Livermore National Laboratory"/>
            <consortium name="and the Genome Analysis Group"/>
            <consortium name="Oak Ridge National Laboratory"/>
            <person name="Chain P."/>
            <person name="Comerci D.J."/>
            <person name="Tolmasky M.E."/>
            <person name="Larimer F.W."/>
            <person name="Malfatti S."/>
            <person name="Vergez L.M."/>
            <person name="Aguero F."/>
            <person name="Land M.L."/>
            <person name="Ugalde R.A."/>
            <person name="Garcia E."/>
        </authorList>
    </citation>
    <scope>NUCLEOTIDE SEQUENCE [LARGE SCALE GENOMIC DNA]</scope>
    <source>
        <strain evidence="2 3">2308</strain>
    </source>
</reference>
<sequence>MSKAKNWIFGAAALFVLAKVFGNDKPSPVPPSIPVAPQAATQPAEQAPQPLGFIQATSPRQTDQPPARGLPTSLHWKMALFDCKGKHAVRTFNIGARHHSYRPRENRQGSELPLWVV</sequence>
<feature type="compositionally biased region" description="Polar residues" evidence="1">
    <location>
        <begin position="55"/>
        <end position="64"/>
    </location>
</feature>
<feature type="compositionally biased region" description="Low complexity" evidence="1">
    <location>
        <begin position="35"/>
        <end position="50"/>
    </location>
</feature>
<name>Q2YPA6_BRUA2</name>
<evidence type="ECO:0000313" key="2">
    <source>
        <dbReference type="EMBL" id="CAJ10223.1"/>
    </source>
</evidence>